<dbReference type="AlphaFoldDB" id="A0A4Z2HJY1"/>
<accession>A0A4Z2HJY1</accession>
<reference evidence="1 2" key="1">
    <citation type="submission" date="2019-03" db="EMBL/GenBank/DDBJ databases">
        <title>First draft genome of Liparis tanakae, snailfish: a comprehensive survey of snailfish specific genes.</title>
        <authorList>
            <person name="Kim W."/>
            <person name="Song I."/>
            <person name="Jeong J.-H."/>
            <person name="Kim D."/>
            <person name="Kim S."/>
            <person name="Ryu S."/>
            <person name="Song J.Y."/>
            <person name="Lee S.K."/>
        </authorList>
    </citation>
    <scope>NUCLEOTIDE SEQUENCE [LARGE SCALE GENOMIC DNA]</scope>
    <source>
        <tissue evidence="1">Muscle</tissue>
    </source>
</reference>
<name>A0A4Z2HJY1_9TELE</name>
<organism evidence="1 2">
    <name type="scientific">Liparis tanakae</name>
    <name type="common">Tanaka's snailfish</name>
    <dbReference type="NCBI Taxonomy" id="230148"/>
    <lineage>
        <taxon>Eukaryota</taxon>
        <taxon>Metazoa</taxon>
        <taxon>Chordata</taxon>
        <taxon>Craniata</taxon>
        <taxon>Vertebrata</taxon>
        <taxon>Euteleostomi</taxon>
        <taxon>Actinopterygii</taxon>
        <taxon>Neopterygii</taxon>
        <taxon>Teleostei</taxon>
        <taxon>Neoteleostei</taxon>
        <taxon>Acanthomorphata</taxon>
        <taxon>Eupercaria</taxon>
        <taxon>Perciformes</taxon>
        <taxon>Cottioidei</taxon>
        <taxon>Cottales</taxon>
        <taxon>Liparidae</taxon>
        <taxon>Liparis</taxon>
    </lineage>
</organism>
<protein>
    <submittedName>
        <fullName evidence="1">Uncharacterized protein</fullName>
    </submittedName>
</protein>
<proteinExistence type="predicted"/>
<sequence>MNWSNVVTMTMLPMVRMATKTHCTTCWKIPRKDRVVFDRVFCCQTDAAEQDEEEDEVCEDVVVDDLVA</sequence>
<evidence type="ECO:0000313" key="1">
    <source>
        <dbReference type="EMBL" id="TNN65172.1"/>
    </source>
</evidence>
<dbReference type="Proteomes" id="UP000314294">
    <property type="component" value="Unassembled WGS sequence"/>
</dbReference>
<keyword evidence="2" id="KW-1185">Reference proteome</keyword>
<dbReference type="EMBL" id="SRLO01000239">
    <property type="protein sequence ID" value="TNN65172.1"/>
    <property type="molecule type" value="Genomic_DNA"/>
</dbReference>
<evidence type="ECO:0000313" key="2">
    <source>
        <dbReference type="Proteomes" id="UP000314294"/>
    </source>
</evidence>
<comment type="caution">
    <text evidence="1">The sequence shown here is derived from an EMBL/GenBank/DDBJ whole genome shotgun (WGS) entry which is preliminary data.</text>
</comment>
<gene>
    <name evidence="1" type="ORF">EYF80_024579</name>
</gene>